<keyword evidence="4" id="KW-1185">Reference proteome</keyword>
<dbReference type="InterPro" id="IPR053268">
    <property type="entry name" value="Woronin_anchor"/>
</dbReference>
<feature type="coiled-coil region" evidence="1">
    <location>
        <begin position="670"/>
        <end position="853"/>
    </location>
</feature>
<feature type="compositionally biased region" description="Polar residues" evidence="2">
    <location>
        <begin position="47"/>
        <end position="57"/>
    </location>
</feature>
<comment type="caution">
    <text evidence="3">The sequence shown here is derived from an EMBL/GenBank/DDBJ whole genome shotgun (WGS) entry which is preliminary data.</text>
</comment>
<feature type="compositionally biased region" description="Basic and acidic residues" evidence="2">
    <location>
        <begin position="118"/>
        <end position="132"/>
    </location>
</feature>
<feature type="compositionally biased region" description="Polar residues" evidence="2">
    <location>
        <begin position="311"/>
        <end position="328"/>
    </location>
</feature>
<feature type="compositionally biased region" description="Low complexity" evidence="2">
    <location>
        <begin position="283"/>
        <end position="301"/>
    </location>
</feature>
<feature type="region of interest" description="Disordered" evidence="2">
    <location>
        <begin position="1133"/>
        <end position="1222"/>
    </location>
</feature>
<gene>
    <name evidence="3" type="ORF">B9Z19DRAFT_979114</name>
</gene>
<feature type="compositionally biased region" description="Basic and acidic residues" evidence="2">
    <location>
        <begin position="343"/>
        <end position="354"/>
    </location>
</feature>
<accession>A0A2T6ZVT7</accession>
<name>A0A2T6ZVT7_TUBBO</name>
<evidence type="ECO:0000256" key="1">
    <source>
        <dbReference type="SAM" id="Coils"/>
    </source>
</evidence>
<keyword evidence="1" id="KW-0175">Coiled coil</keyword>
<dbReference type="PANTHER" id="PTHR40641">
    <property type="entry name" value="INVOLUCRIN REPEAT PROTEIN (AFU_ORTHOLOGUE AFUA_2G08060)"/>
    <property type="match status" value="1"/>
</dbReference>
<proteinExistence type="predicted"/>
<evidence type="ECO:0000256" key="2">
    <source>
        <dbReference type="SAM" id="MobiDB-lite"/>
    </source>
</evidence>
<organism evidence="3 4">
    <name type="scientific">Tuber borchii</name>
    <name type="common">White truffle</name>
    <dbReference type="NCBI Taxonomy" id="42251"/>
    <lineage>
        <taxon>Eukaryota</taxon>
        <taxon>Fungi</taxon>
        <taxon>Dikarya</taxon>
        <taxon>Ascomycota</taxon>
        <taxon>Pezizomycotina</taxon>
        <taxon>Pezizomycetes</taxon>
        <taxon>Pezizales</taxon>
        <taxon>Tuberaceae</taxon>
        <taxon>Tuber</taxon>
    </lineage>
</organism>
<dbReference type="PANTHER" id="PTHR40641:SF2">
    <property type="entry name" value="INVOLUCRIN REPEAT PROTEIN"/>
    <property type="match status" value="1"/>
</dbReference>
<feature type="non-terminal residue" evidence="3">
    <location>
        <position position="1"/>
    </location>
</feature>
<feature type="compositionally biased region" description="Basic and acidic residues" evidence="2">
    <location>
        <begin position="461"/>
        <end position="510"/>
    </location>
</feature>
<feature type="compositionally biased region" description="Basic and acidic residues" evidence="2">
    <location>
        <begin position="1133"/>
        <end position="1150"/>
    </location>
</feature>
<dbReference type="Proteomes" id="UP000244722">
    <property type="component" value="Unassembled WGS sequence"/>
</dbReference>
<dbReference type="STRING" id="42251.A0A2T6ZVT7"/>
<feature type="region of interest" description="Disordered" evidence="2">
    <location>
        <begin position="1"/>
        <end position="167"/>
    </location>
</feature>
<protein>
    <submittedName>
        <fullName evidence="3">Uncharacterized protein</fullName>
    </submittedName>
</protein>
<feature type="compositionally biased region" description="Polar residues" evidence="2">
    <location>
        <begin position="83"/>
        <end position="100"/>
    </location>
</feature>
<evidence type="ECO:0000313" key="3">
    <source>
        <dbReference type="EMBL" id="PUU79585.1"/>
    </source>
</evidence>
<reference evidence="3 4" key="1">
    <citation type="submission" date="2017-04" db="EMBL/GenBank/DDBJ databases">
        <title>Draft genome sequence of Tuber borchii Vittad., a whitish edible truffle.</title>
        <authorList>
            <consortium name="DOE Joint Genome Institute"/>
            <person name="Murat C."/>
            <person name="Kuo A."/>
            <person name="Barry K.W."/>
            <person name="Clum A."/>
            <person name="Dockter R.B."/>
            <person name="Fauchery L."/>
            <person name="Iotti M."/>
            <person name="Kohler A."/>
            <person name="Labutti K."/>
            <person name="Lindquist E.A."/>
            <person name="Lipzen A."/>
            <person name="Ohm R.A."/>
            <person name="Wang M."/>
            <person name="Grigoriev I.V."/>
            <person name="Zambonelli A."/>
            <person name="Martin F.M."/>
        </authorList>
    </citation>
    <scope>NUCLEOTIDE SEQUENCE [LARGE SCALE GENOMIC DNA]</scope>
    <source>
        <strain evidence="3 4">Tbo3840</strain>
    </source>
</reference>
<dbReference type="OrthoDB" id="5365701at2759"/>
<sequence>GEPLLPAREDVAPDIATPSAVSDTGGVQLGSAPQTPSVLAEVRNLGSFGSSRMQETSGEPGDEDIDEQLTRSQTWPPVDPSAAPNSGITVDDLGQSTGQQGPLRPNTAESSQGQPGRGGREGIEKEARKGSQDKTIVSETEYPAEESQKEPVYSEEAATVFTTSEKPITEFTENAEETITQSGYYNNHQIESQTQAPIKNPTLEPITAEHQLPAVTKNHPQKLLSPFEPLPSTEPLLSHKSTSEFSQQSQLPEAVETQQLHIAIPPSPQSQVQAAKETSSSGAEIPAEIPIEKIPTPAYTPEPEPETEPEQQTSINPSSSSSTENLNVSIEADPDFQVSVRKVSNESHPRRDSIEISVSRPGPFTLRERRSRASIRAQPSLDSLLSIASFIDDSRAPSPVISETRERDSILFRDDLPEICEEEGSPGRSKEEAVGSAYQSLFGGTSESAATVTVAASTGAGRDRAVSDPFTAEDKHTSAAQEKEEYKISTKPLEKPYSPEKQENNRKEEEQVLDTPTKSFVNKKLPTILETRKVSTEVHPPTPTRTASARERKFISTEDLIARLTGQATGHELRKSRSSGLQRIKIPSEDPMDILKRGERRRTTSPSLRRVGSQIDSPRTSGEHVIFNGERYGTPDKAKARDVTSSAEYYEAWGDKDGEPMSPTRPPSIRRRQSMQIVDLENRLQALAAENTDLTHDKANVEKSLNEAITRGKSEAKTLKLDLEEKKSLLEEKDSQIEELQRKIEWYRTEVTRLSQTNDSLSQTNTSLSTSYKLSYAALTAKYDKKQEAMLKLSREHSELQRNFTEMQTGMESIIRTELSEKDAELERLRVELERAREEVRKLQNKVSARQANKYIDAKDIAYFNSSCKNIFQSVKIFCKQFSSFSTGKKCVHVHRIKDETARDRVEAVMLDDRGVRRMLKEEKRRPEVFMAIVMRMVWELVFTRYLFGLEAEERRKLLSLEKILTDVGAPAAVHQWRATTLTLLSQRPAFTPNRNADIESVVATILNQLSTLLPPPQQYIQLAHTSLASIITSAVTLAIDMRVQRAEYVMLRPPAPTYDENGDVNNTVPFLSSRMANRGSDPATDAELEAEGATVKAILFPMVIRRGNEYGEGYEQESVVLKMQVLVNRPQLRSESRASARPGREREEFGGLGGVSRLTPITDASPRTTPEKSRIAEVTGLPRIPESTIRLVSEDEGNARIERMQRRRASGKRSGSGSGRE</sequence>
<feature type="compositionally biased region" description="Polar residues" evidence="2">
    <location>
        <begin position="269"/>
        <end position="282"/>
    </location>
</feature>
<feature type="region of interest" description="Disordered" evidence="2">
    <location>
        <begin position="217"/>
        <end position="359"/>
    </location>
</feature>
<dbReference type="AlphaFoldDB" id="A0A2T6ZVT7"/>
<feature type="compositionally biased region" description="Polar residues" evidence="2">
    <location>
        <begin position="239"/>
        <end position="260"/>
    </location>
</feature>
<dbReference type="EMBL" id="NESQ01000088">
    <property type="protein sequence ID" value="PUU79585.1"/>
    <property type="molecule type" value="Genomic_DNA"/>
</dbReference>
<evidence type="ECO:0000313" key="4">
    <source>
        <dbReference type="Proteomes" id="UP000244722"/>
    </source>
</evidence>
<feature type="region of interest" description="Disordered" evidence="2">
    <location>
        <begin position="454"/>
        <end position="640"/>
    </location>
</feature>